<feature type="region of interest" description="Disordered" evidence="1">
    <location>
        <begin position="1"/>
        <end position="22"/>
    </location>
</feature>
<feature type="compositionally biased region" description="Basic and acidic residues" evidence="1">
    <location>
        <begin position="11"/>
        <end position="22"/>
    </location>
</feature>
<sequence>MSFGSAEEDPAEKNTLRLAPKHVDDNHNQQFWMCREWRKEIANAYGPWSKVDNWARDGIHGERRGIRKEIEMKEKENLGVSSPGGLLRHSGSISKVLGLGKKNVQNRIVIPGRAEKCHAYESSSKFHKCGEALQRWNKIKKKEMNMRLKEFEDKIATLSRNTDPINWNHLKEIERKYNVLLDKEEKFWKHRSRPYAFTKLISQEQSAFVGGELIQDNAIIPDRKPTLYEDEKICFDKWGKDRNFQPTRFSVKVYLVLSKPIERVMTLEEFGLVGMMLKCLISSLCDDRFVFLEGRDEECDTMKQIYHRYTRLLGQQINLEKLEVVIQAIPSYSMSCFRSQKAYQKPPPCYAKFWWGDTKDNTKLHWSTWDKLCKPKEEGGLGFKLKRFQPSSFWPNKGGFIHKPHSLSSLS</sequence>
<reference evidence="2" key="1">
    <citation type="submission" date="2018-11" db="EMBL/GenBank/DDBJ databases">
        <authorList>
            <person name="Grassa J C."/>
        </authorList>
    </citation>
    <scope>NUCLEOTIDE SEQUENCE [LARGE SCALE GENOMIC DNA]</scope>
</reference>
<evidence type="ECO:0000313" key="3">
    <source>
        <dbReference type="Proteomes" id="UP000596661"/>
    </source>
</evidence>
<name>A0A803PJR0_CANSA</name>
<dbReference type="EMBL" id="UZAU01000486">
    <property type="status" value="NOT_ANNOTATED_CDS"/>
    <property type="molecule type" value="Genomic_DNA"/>
</dbReference>
<keyword evidence="3" id="KW-1185">Reference proteome</keyword>
<accession>A0A803PJR0</accession>
<dbReference type="PANTHER" id="PTHR33116:SF86">
    <property type="entry name" value="REVERSE TRANSCRIPTASE DOMAIN-CONTAINING PROTEIN"/>
    <property type="match status" value="1"/>
</dbReference>
<dbReference type="Proteomes" id="UP000596661">
    <property type="component" value="Chromosome 5"/>
</dbReference>
<evidence type="ECO:0000256" key="1">
    <source>
        <dbReference type="SAM" id="MobiDB-lite"/>
    </source>
</evidence>
<protein>
    <submittedName>
        <fullName evidence="2">Uncharacterized protein</fullName>
    </submittedName>
</protein>
<reference evidence="2" key="2">
    <citation type="submission" date="2021-03" db="UniProtKB">
        <authorList>
            <consortium name="EnsemblPlants"/>
        </authorList>
    </citation>
    <scope>IDENTIFICATION</scope>
</reference>
<dbReference type="AlphaFoldDB" id="A0A803PJR0"/>
<feature type="compositionally biased region" description="Acidic residues" evidence="1">
    <location>
        <begin position="1"/>
        <end position="10"/>
    </location>
</feature>
<proteinExistence type="predicted"/>
<organism evidence="2 3">
    <name type="scientific">Cannabis sativa</name>
    <name type="common">Hemp</name>
    <name type="synonym">Marijuana</name>
    <dbReference type="NCBI Taxonomy" id="3483"/>
    <lineage>
        <taxon>Eukaryota</taxon>
        <taxon>Viridiplantae</taxon>
        <taxon>Streptophyta</taxon>
        <taxon>Embryophyta</taxon>
        <taxon>Tracheophyta</taxon>
        <taxon>Spermatophyta</taxon>
        <taxon>Magnoliopsida</taxon>
        <taxon>eudicotyledons</taxon>
        <taxon>Gunneridae</taxon>
        <taxon>Pentapetalae</taxon>
        <taxon>rosids</taxon>
        <taxon>fabids</taxon>
        <taxon>Rosales</taxon>
        <taxon>Cannabaceae</taxon>
        <taxon>Cannabis</taxon>
    </lineage>
</organism>
<dbReference type="Gramene" id="evm.model.05.1038">
    <property type="protein sequence ID" value="cds.evm.model.05.1038"/>
    <property type="gene ID" value="evm.TU.05.1038"/>
</dbReference>
<evidence type="ECO:0000313" key="2">
    <source>
        <dbReference type="EnsemblPlants" id="cds.evm.model.05.1038"/>
    </source>
</evidence>
<dbReference type="EnsemblPlants" id="evm.model.05.1038">
    <property type="protein sequence ID" value="cds.evm.model.05.1038"/>
    <property type="gene ID" value="evm.TU.05.1038"/>
</dbReference>
<dbReference type="PANTHER" id="PTHR33116">
    <property type="entry name" value="REVERSE TRANSCRIPTASE ZINC-BINDING DOMAIN-CONTAINING PROTEIN-RELATED-RELATED"/>
    <property type="match status" value="1"/>
</dbReference>